<dbReference type="GO" id="GO:0009307">
    <property type="term" value="P:DNA restriction-modification system"/>
    <property type="evidence" value="ECO:0007669"/>
    <property type="project" value="UniProtKB-KW"/>
</dbReference>
<feature type="domain" description="DNA methylase adenine-specific" evidence="10">
    <location>
        <begin position="155"/>
        <end position="443"/>
    </location>
</feature>
<dbReference type="PANTHER" id="PTHR42998">
    <property type="entry name" value="TYPE I RESTRICTION ENZYME HINDVIIP M PROTEIN-RELATED"/>
    <property type="match status" value="1"/>
</dbReference>
<dbReference type="EC" id="2.1.1.72" evidence="2"/>
<dbReference type="Gene3D" id="3.40.50.150">
    <property type="entry name" value="Vaccinia Virus protein VP39"/>
    <property type="match status" value="1"/>
</dbReference>
<evidence type="ECO:0000256" key="5">
    <source>
        <dbReference type="ARBA" id="ARBA00022691"/>
    </source>
</evidence>
<name>A0A285BYP1_9PROT</name>
<dbReference type="GO" id="GO:0032259">
    <property type="term" value="P:methylation"/>
    <property type="evidence" value="ECO:0007669"/>
    <property type="project" value="UniProtKB-KW"/>
</dbReference>
<accession>A0A285BYP1</accession>
<feature type="coiled-coil region" evidence="8">
    <location>
        <begin position="709"/>
        <end position="736"/>
    </location>
</feature>
<dbReference type="Gene3D" id="1.20.1260.30">
    <property type="match status" value="1"/>
</dbReference>
<dbReference type="InterPro" id="IPR038333">
    <property type="entry name" value="T1MK-like_N_sf"/>
</dbReference>
<feature type="region of interest" description="Disordered" evidence="9">
    <location>
        <begin position="609"/>
        <end position="633"/>
    </location>
</feature>
<dbReference type="SUPFAM" id="SSF53335">
    <property type="entry name" value="S-adenosyl-L-methionine-dependent methyltransferases"/>
    <property type="match status" value="2"/>
</dbReference>
<feature type="compositionally biased region" description="Basic and acidic residues" evidence="9">
    <location>
        <begin position="543"/>
        <end position="554"/>
    </location>
</feature>
<dbReference type="GO" id="GO:0009007">
    <property type="term" value="F:site-specific DNA-methyltransferase (adenine-specific) activity"/>
    <property type="evidence" value="ECO:0007669"/>
    <property type="project" value="UniProtKB-EC"/>
</dbReference>
<evidence type="ECO:0000256" key="4">
    <source>
        <dbReference type="ARBA" id="ARBA00022679"/>
    </source>
</evidence>
<sequence length="746" mass="84721">MNKAQLKKLEADLWSAADKLRANSDLKSSEYATPVLGLIFLKFADNNYRRHEQAILAEYRQLQGTRREKPVSEIAIEQCGFYLPDHTRYDYLLNLPEEKDIAKALKEAMKAIEEYKPELEGVLPKDEYAALTRTDKTIPQQLLRTFADIPANATGDLFGQIYEYFLSEFARSEGQKGGEFFTPRSVVRLMVEIIEPHGGKVFDPACGSGGMFVQSAQFIEAHREELKGADSGVYVCGQEKTQDTVKLAKMNLAVNGLRGEIKQANTYYEDPHDSFGAFDYVLANPPFNVDDVSLSSVEKDRRFNTYGIPRNKSKVKKADEGKETVPNGNYLWISLFATSLKLQGRAALVMANSASDARHSEADIRKTLIEHNLIYAMLTLPSNMFYTVTLPATLWFFDKAKRDDRILFIDARNIFTQIDRAHREFSEEHIQNIALISHLHKGQREKFIRLIDRYFAAGMERLIENNAKIEPVCAQLLDVLDDAGGKQAVTELLQHWAELDKLKTYYQRYLQQNGSVIPSGSEESCAHGKISPGGRNDNQGSRNDNRRDRNDSRVTDNGVIPNDSEESCADTKSSTAAVNARNQAQHQLRNAFDPFFTALHEGLKRLDKTVRQHEKQQTEQAQKEGKRTATDRRTKTLKTALEELHQDVKNAEIYFLHIHWLQERFPNAQYEDVTGLCKLATPEEIKEQDYSLNPGRYVGVVIEEDGKTEEEFIAEILDMSDELEKLNTEARILEAVVSENIKAISE</sequence>
<dbReference type="RefSeq" id="WP_096292931.1">
    <property type="nucleotide sequence ID" value="NZ_LT907782.1"/>
</dbReference>
<dbReference type="PRINTS" id="PR00507">
    <property type="entry name" value="N12N6MTFRASE"/>
</dbReference>
<dbReference type="GO" id="GO:0008170">
    <property type="term" value="F:N-methyltransferase activity"/>
    <property type="evidence" value="ECO:0007669"/>
    <property type="project" value="InterPro"/>
</dbReference>
<dbReference type="REBASE" id="217136">
    <property type="entry name" value="M.NurNm15ORF1791P"/>
</dbReference>
<keyword evidence="8" id="KW-0175">Coiled coil</keyword>
<evidence type="ECO:0000313" key="12">
    <source>
        <dbReference type="EMBL" id="SNX60329.1"/>
    </source>
</evidence>
<dbReference type="InterPro" id="IPR022749">
    <property type="entry name" value="D12N6_MeTrfase_N"/>
</dbReference>
<comment type="catalytic activity">
    <reaction evidence="7">
        <text>a 2'-deoxyadenosine in DNA + S-adenosyl-L-methionine = an N(6)-methyl-2'-deoxyadenosine in DNA + S-adenosyl-L-homocysteine + H(+)</text>
        <dbReference type="Rhea" id="RHEA:15197"/>
        <dbReference type="Rhea" id="RHEA-COMP:12418"/>
        <dbReference type="Rhea" id="RHEA-COMP:12419"/>
        <dbReference type="ChEBI" id="CHEBI:15378"/>
        <dbReference type="ChEBI" id="CHEBI:57856"/>
        <dbReference type="ChEBI" id="CHEBI:59789"/>
        <dbReference type="ChEBI" id="CHEBI:90615"/>
        <dbReference type="ChEBI" id="CHEBI:90616"/>
        <dbReference type="EC" id="2.1.1.72"/>
    </reaction>
</comment>
<keyword evidence="6" id="KW-0680">Restriction system</keyword>
<keyword evidence="3" id="KW-0489">Methyltransferase</keyword>
<proteinExistence type="inferred from homology"/>
<protein>
    <recommendedName>
        <fullName evidence="2">site-specific DNA-methyltransferase (adenine-specific)</fullName>
        <ecNumber evidence="2">2.1.1.72</ecNumber>
    </recommendedName>
</protein>
<evidence type="ECO:0000256" key="2">
    <source>
        <dbReference type="ARBA" id="ARBA00011900"/>
    </source>
</evidence>
<evidence type="ECO:0000256" key="9">
    <source>
        <dbReference type="SAM" id="MobiDB-lite"/>
    </source>
</evidence>
<feature type="domain" description="DNA methylase adenine-specific" evidence="10">
    <location>
        <begin position="648"/>
        <end position="702"/>
    </location>
</feature>
<organism evidence="12 13">
    <name type="scientific">Nitrosomonas ureae</name>
    <dbReference type="NCBI Taxonomy" id="44577"/>
    <lineage>
        <taxon>Bacteria</taxon>
        <taxon>Pseudomonadati</taxon>
        <taxon>Pseudomonadota</taxon>
        <taxon>Betaproteobacteria</taxon>
        <taxon>Nitrosomonadales</taxon>
        <taxon>Nitrosomonadaceae</taxon>
        <taxon>Nitrosomonas</taxon>
    </lineage>
</organism>
<comment type="similarity">
    <text evidence="1">Belongs to the N(4)/N(6)-methyltransferase family.</text>
</comment>
<evidence type="ECO:0000259" key="11">
    <source>
        <dbReference type="Pfam" id="PF12161"/>
    </source>
</evidence>
<keyword evidence="5" id="KW-0949">S-adenosyl-L-methionine</keyword>
<feature type="domain" description="N6 adenine-specific DNA methyltransferase N-terminal" evidence="11">
    <location>
        <begin position="9"/>
        <end position="144"/>
    </location>
</feature>
<dbReference type="CDD" id="cd02440">
    <property type="entry name" value="AdoMet_MTases"/>
    <property type="match status" value="1"/>
</dbReference>
<gene>
    <name evidence="12" type="ORF">SAMN06296273_1791</name>
</gene>
<dbReference type="PANTHER" id="PTHR42998:SF1">
    <property type="entry name" value="TYPE I RESTRICTION ENZYME HINDI METHYLASE SUBUNIT"/>
    <property type="match status" value="1"/>
</dbReference>
<dbReference type="OrthoDB" id="9784823at2"/>
<evidence type="ECO:0000259" key="10">
    <source>
        <dbReference type="Pfam" id="PF02384"/>
    </source>
</evidence>
<feature type="region of interest" description="Disordered" evidence="9">
    <location>
        <begin position="517"/>
        <end position="576"/>
    </location>
</feature>
<dbReference type="InterPro" id="IPR052916">
    <property type="entry name" value="Type-I_RE_MTase_Subunit"/>
</dbReference>
<evidence type="ECO:0000313" key="13">
    <source>
        <dbReference type="Proteomes" id="UP000242498"/>
    </source>
</evidence>
<dbReference type="Proteomes" id="UP000242498">
    <property type="component" value="Chromosome I"/>
</dbReference>
<reference evidence="12 13" key="1">
    <citation type="submission" date="2017-08" db="EMBL/GenBank/DDBJ databases">
        <authorList>
            <person name="de Groot N.N."/>
        </authorList>
    </citation>
    <scope>NUCLEOTIDE SEQUENCE [LARGE SCALE GENOMIC DNA]</scope>
    <source>
        <strain evidence="12 13">Nm15</strain>
    </source>
</reference>
<dbReference type="Pfam" id="PF12161">
    <property type="entry name" value="HsdM_N"/>
    <property type="match status" value="1"/>
</dbReference>
<evidence type="ECO:0000256" key="7">
    <source>
        <dbReference type="ARBA" id="ARBA00047942"/>
    </source>
</evidence>
<keyword evidence="4" id="KW-0808">Transferase</keyword>
<evidence type="ECO:0000256" key="3">
    <source>
        <dbReference type="ARBA" id="ARBA00022603"/>
    </source>
</evidence>
<evidence type="ECO:0000256" key="8">
    <source>
        <dbReference type="SAM" id="Coils"/>
    </source>
</evidence>
<dbReference type="InterPro" id="IPR003356">
    <property type="entry name" value="DNA_methylase_A-5"/>
</dbReference>
<dbReference type="InterPro" id="IPR029063">
    <property type="entry name" value="SAM-dependent_MTases_sf"/>
</dbReference>
<dbReference type="EMBL" id="LT907782">
    <property type="protein sequence ID" value="SNX60329.1"/>
    <property type="molecule type" value="Genomic_DNA"/>
</dbReference>
<dbReference type="GO" id="GO:0003677">
    <property type="term" value="F:DNA binding"/>
    <property type="evidence" value="ECO:0007669"/>
    <property type="project" value="InterPro"/>
</dbReference>
<dbReference type="Pfam" id="PF02384">
    <property type="entry name" value="N6_Mtase"/>
    <property type="match status" value="2"/>
</dbReference>
<dbReference type="AlphaFoldDB" id="A0A285BYP1"/>
<evidence type="ECO:0000256" key="6">
    <source>
        <dbReference type="ARBA" id="ARBA00022747"/>
    </source>
</evidence>
<evidence type="ECO:0000256" key="1">
    <source>
        <dbReference type="ARBA" id="ARBA00006594"/>
    </source>
</evidence>